<dbReference type="PRINTS" id="PR00359">
    <property type="entry name" value="BP450"/>
</dbReference>
<accession>A0A1Z4LJ86</accession>
<keyword evidence="4" id="KW-0560">Oxidoreductase</keyword>
<evidence type="ECO:0000256" key="5">
    <source>
        <dbReference type="ARBA" id="ARBA00023004"/>
    </source>
</evidence>
<dbReference type="GO" id="GO:0005506">
    <property type="term" value="F:iron ion binding"/>
    <property type="evidence" value="ECO:0007669"/>
    <property type="project" value="InterPro"/>
</dbReference>
<keyword evidence="6" id="KW-0503">Monooxygenase</keyword>
<protein>
    <submittedName>
        <fullName evidence="7">Cytochrome P450 like protein</fullName>
    </submittedName>
</protein>
<name>A0A1Z4LJ86_9CYAN</name>
<dbReference type="EMBL" id="AP018227">
    <property type="protein sequence ID" value="BAY81310.1"/>
    <property type="molecule type" value="Genomic_DNA"/>
</dbReference>
<evidence type="ECO:0000256" key="2">
    <source>
        <dbReference type="ARBA" id="ARBA00022617"/>
    </source>
</evidence>
<gene>
    <name evidence="7" type="ORF">NIES267_07860</name>
</gene>
<sequence>MIQQNKTQSTATCPFHAGKEYQPFSETQLENPYPFFKAARNQEPVFYSSVVNAYVITKYEDVLNILKNPTIYSSAKSLQTSGDMTPEAAKVLQQGFPFVSLINSDGEKHRRLRSPFLKIFTSDNLKKIEPAIYAIANKLVDNFIDDGSVEIVSKFGHPLPLEVILTMYGVPLEKMEQVKKSGSDISLFFSSKLTPERQIECAQSYVDLQHYIAGLIEQRRYTPGDDLISQLLTSDLTTPEIVLMLCEMIIAGHKTSANLISKALKLLLDTMVAWQSLHENPSLIPIAIEEVLRYDTPAQSMIRVTTQEVTISGVTIPEDSRLLVLYGSANRDSEKYENADKFNIERFKNAPADHLAFSHGTHHCTGSNLARREVRIALEVLSHRLPNLRITPNQELHHLPILTNRGYESLKLEWD</sequence>
<keyword evidence="2" id="KW-0349">Heme</keyword>
<keyword evidence="3" id="KW-0479">Metal-binding</keyword>
<dbReference type="GO" id="GO:0016705">
    <property type="term" value="F:oxidoreductase activity, acting on paired donors, with incorporation or reduction of molecular oxygen"/>
    <property type="evidence" value="ECO:0007669"/>
    <property type="project" value="InterPro"/>
</dbReference>
<evidence type="ECO:0000313" key="7">
    <source>
        <dbReference type="EMBL" id="BAY81310.1"/>
    </source>
</evidence>
<dbReference type="CDD" id="cd11078">
    <property type="entry name" value="CYP130-like"/>
    <property type="match status" value="1"/>
</dbReference>
<dbReference type="SUPFAM" id="SSF48264">
    <property type="entry name" value="Cytochrome P450"/>
    <property type="match status" value="1"/>
</dbReference>
<dbReference type="GO" id="GO:0020037">
    <property type="term" value="F:heme binding"/>
    <property type="evidence" value="ECO:0007669"/>
    <property type="project" value="InterPro"/>
</dbReference>
<evidence type="ECO:0000256" key="4">
    <source>
        <dbReference type="ARBA" id="ARBA00023002"/>
    </source>
</evidence>
<proteinExistence type="inferred from homology"/>
<evidence type="ECO:0000256" key="6">
    <source>
        <dbReference type="ARBA" id="ARBA00023033"/>
    </source>
</evidence>
<dbReference type="InterPro" id="IPR036396">
    <property type="entry name" value="Cyt_P450_sf"/>
</dbReference>
<dbReference type="GO" id="GO:0004497">
    <property type="term" value="F:monooxygenase activity"/>
    <property type="evidence" value="ECO:0007669"/>
    <property type="project" value="UniProtKB-KW"/>
</dbReference>
<dbReference type="PANTHER" id="PTHR46696">
    <property type="entry name" value="P450, PUTATIVE (EUROFUNG)-RELATED"/>
    <property type="match status" value="1"/>
</dbReference>
<evidence type="ECO:0000256" key="3">
    <source>
        <dbReference type="ARBA" id="ARBA00022723"/>
    </source>
</evidence>
<comment type="similarity">
    <text evidence="1">Belongs to the cytochrome P450 family.</text>
</comment>
<dbReference type="Gene3D" id="1.10.630.10">
    <property type="entry name" value="Cytochrome P450"/>
    <property type="match status" value="1"/>
</dbReference>
<dbReference type="Proteomes" id="UP000218418">
    <property type="component" value="Chromosome"/>
</dbReference>
<dbReference type="InterPro" id="IPR001128">
    <property type="entry name" value="Cyt_P450"/>
</dbReference>
<dbReference type="InterPro" id="IPR002397">
    <property type="entry name" value="Cyt_P450_B"/>
</dbReference>
<dbReference type="PANTHER" id="PTHR46696:SF3">
    <property type="entry name" value="PULCHERRIMINIC ACID SYNTHASE"/>
    <property type="match status" value="1"/>
</dbReference>
<organism evidence="7 8">
    <name type="scientific">Calothrix parasitica NIES-267</name>
    <dbReference type="NCBI Taxonomy" id="1973488"/>
    <lineage>
        <taxon>Bacteria</taxon>
        <taxon>Bacillati</taxon>
        <taxon>Cyanobacteriota</taxon>
        <taxon>Cyanophyceae</taxon>
        <taxon>Nostocales</taxon>
        <taxon>Calotrichaceae</taxon>
        <taxon>Calothrix</taxon>
    </lineage>
</organism>
<keyword evidence="5" id="KW-0408">Iron</keyword>
<dbReference type="PRINTS" id="PR00385">
    <property type="entry name" value="P450"/>
</dbReference>
<evidence type="ECO:0000256" key="1">
    <source>
        <dbReference type="ARBA" id="ARBA00010617"/>
    </source>
</evidence>
<dbReference type="Pfam" id="PF00067">
    <property type="entry name" value="p450"/>
    <property type="match status" value="1"/>
</dbReference>
<evidence type="ECO:0000313" key="8">
    <source>
        <dbReference type="Proteomes" id="UP000218418"/>
    </source>
</evidence>
<dbReference type="OrthoDB" id="502624at2"/>
<dbReference type="FunFam" id="1.10.630.10:FF:000018">
    <property type="entry name" value="Cytochrome P450 monooxygenase"/>
    <property type="match status" value="1"/>
</dbReference>
<dbReference type="AlphaFoldDB" id="A0A1Z4LJ86"/>
<reference evidence="7 8" key="1">
    <citation type="submission" date="2017-06" db="EMBL/GenBank/DDBJ databases">
        <title>Genome sequencing of cyanobaciteial culture collection at National Institute for Environmental Studies (NIES).</title>
        <authorList>
            <person name="Hirose Y."/>
            <person name="Shimura Y."/>
            <person name="Fujisawa T."/>
            <person name="Nakamura Y."/>
            <person name="Kawachi M."/>
        </authorList>
    </citation>
    <scope>NUCLEOTIDE SEQUENCE [LARGE SCALE GENOMIC DNA]</scope>
    <source>
        <strain evidence="7 8">NIES-267</strain>
    </source>
</reference>
<keyword evidence="8" id="KW-1185">Reference proteome</keyword>